<dbReference type="OrthoDB" id="2674779at2759"/>
<feature type="compositionally biased region" description="Basic and acidic residues" evidence="1">
    <location>
        <begin position="333"/>
        <end position="350"/>
    </location>
</feature>
<name>A0A9P7F360_9AGAM</name>
<feature type="compositionally biased region" description="Polar residues" evidence="1">
    <location>
        <begin position="73"/>
        <end position="83"/>
    </location>
</feature>
<proteinExistence type="predicted"/>
<organism evidence="2 3">
    <name type="scientific">Suillus discolor</name>
    <dbReference type="NCBI Taxonomy" id="1912936"/>
    <lineage>
        <taxon>Eukaryota</taxon>
        <taxon>Fungi</taxon>
        <taxon>Dikarya</taxon>
        <taxon>Basidiomycota</taxon>
        <taxon>Agaricomycotina</taxon>
        <taxon>Agaricomycetes</taxon>
        <taxon>Agaricomycetidae</taxon>
        <taxon>Boletales</taxon>
        <taxon>Suillineae</taxon>
        <taxon>Suillaceae</taxon>
        <taxon>Suillus</taxon>
    </lineage>
</organism>
<dbReference type="GeneID" id="64703993"/>
<feature type="compositionally biased region" description="Acidic residues" evidence="1">
    <location>
        <begin position="351"/>
        <end position="364"/>
    </location>
</feature>
<feature type="region of interest" description="Disordered" evidence="1">
    <location>
        <begin position="305"/>
        <end position="394"/>
    </location>
</feature>
<gene>
    <name evidence="2" type="ORF">F5147DRAFT_775479</name>
</gene>
<feature type="region of interest" description="Disordered" evidence="1">
    <location>
        <begin position="72"/>
        <end position="118"/>
    </location>
</feature>
<keyword evidence="3" id="KW-1185">Reference proteome</keyword>
<evidence type="ECO:0000313" key="3">
    <source>
        <dbReference type="Proteomes" id="UP000823399"/>
    </source>
</evidence>
<feature type="compositionally biased region" description="Polar residues" evidence="1">
    <location>
        <begin position="108"/>
        <end position="118"/>
    </location>
</feature>
<evidence type="ECO:0000256" key="1">
    <source>
        <dbReference type="SAM" id="MobiDB-lite"/>
    </source>
</evidence>
<dbReference type="Proteomes" id="UP000823399">
    <property type="component" value="Unassembled WGS sequence"/>
</dbReference>
<comment type="caution">
    <text evidence="2">The sequence shown here is derived from an EMBL/GenBank/DDBJ whole genome shotgun (WGS) entry which is preliminary data.</text>
</comment>
<dbReference type="AlphaFoldDB" id="A0A9P7F360"/>
<dbReference type="EMBL" id="JABBWM010000040">
    <property type="protein sequence ID" value="KAG2104658.1"/>
    <property type="molecule type" value="Genomic_DNA"/>
</dbReference>
<evidence type="ECO:0000313" key="2">
    <source>
        <dbReference type="EMBL" id="KAG2104658.1"/>
    </source>
</evidence>
<protein>
    <submittedName>
        <fullName evidence="2">Uncharacterized protein</fullName>
    </submittedName>
</protein>
<sequence>MSPPPYVMIVHRYVTYAHFLFVAADAILSPNKTYDNSERKISVTHTDWLLPPVSLTQPTLCSTMLLQRFPVRSGSSNNKTGGSQPRRAGLTSGLLTPATAGGPRGRSLSASFQRPPATGTTSLIQRECSLLGMQPGSHHSASHTVVDGPGGSIMLQTPSEASLNEPIMAGMCHWRTDSDDGFNMAQSLFAFTDKTTQVDFIKNHCEVFKLPAALMQDVELLAQLSKIVSELLSSIRGNLKAKLVILIAKQYAFLQRCLRIFLIGVSDYKAIPLKDLYSSSLIPSLHKDLRIKIAMTLDCEVGTEADENGEQHGDQPGVSNDTGGDGDLGEGGHVMDNREEDQFRENHDEEAGQQEPDEDYDDDNNNNSGSGFSKRKNAIRKAAREEAGPEYTKSAHRTYENAVRNLLVEFFQMDLVEFPGSMVVPKLLKTTSPQWQTTIQDSLLWG</sequence>
<feature type="compositionally biased region" description="Gly residues" evidence="1">
    <location>
        <begin position="323"/>
        <end position="332"/>
    </location>
</feature>
<dbReference type="RefSeq" id="XP_041290957.1">
    <property type="nucleotide sequence ID" value="XM_041441734.1"/>
</dbReference>
<accession>A0A9P7F360</accession>
<reference evidence="2" key="1">
    <citation type="journal article" date="2020" name="New Phytol.">
        <title>Comparative genomics reveals dynamic genome evolution in host specialist ectomycorrhizal fungi.</title>
        <authorList>
            <person name="Lofgren L.A."/>
            <person name="Nguyen N.H."/>
            <person name="Vilgalys R."/>
            <person name="Ruytinx J."/>
            <person name="Liao H.L."/>
            <person name="Branco S."/>
            <person name="Kuo A."/>
            <person name="LaButti K."/>
            <person name="Lipzen A."/>
            <person name="Andreopoulos W."/>
            <person name="Pangilinan J."/>
            <person name="Riley R."/>
            <person name="Hundley H."/>
            <person name="Na H."/>
            <person name="Barry K."/>
            <person name="Grigoriev I.V."/>
            <person name="Stajich J.E."/>
            <person name="Kennedy P.G."/>
        </authorList>
    </citation>
    <scope>NUCLEOTIDE SEQUENCE</scope>
    <source>
        <strain evidence="2">FC423</strain>
    </source>
</reference>